<sequence length="386" mass="41986">MSSHQHPHRAYLEAFSLDSFVQPGERASWYWQNLACVLPSAPLRPAGTFSPLERELLPRGPVLSVRCGDTRLGEHLGGLKPEVDGMMILQHGKVVFEQHNLAPETHHVWMSCAKSLAGVLVAMLVEEGRVDPAQPMASYMPQTDGTAWGAIPVRDVLNMQSGIDAVEDASSRANGEAPIRRLLQSEFGSEPDYLNTLLGLNPLRPAGTAFQYSSANTQMLGLLIAEVEQASLTQVLQQRIWSKAGMSTTANLALTPDGYEVIHGLLSSTLEDMARYALLLTDSWHATASERVIPAAVVQRIQQGHNPELYQVCPSAAPFAAFAEECALGASYQFDAIWADGDLFKGGLGGQGLYISPERDAVAVWFSNRPTAQNLCGHVRKLMQSL</sequence>
<dbReference type="SUPFAM" id="SSF56601">
    <property type="entry name" value="beta-lactamase/transpeptidase-like"/>
    <property type="match status" value="1"/>
</dbReference>
<dbReference type="InterPro" id="IPR050789">
    <property type="entry name" value="Diverse_Enzym_Activities"/>
</dbReference>
<proteinExistence type="predicted"/>
<dbReference type="InterPro" id="IPR012338">
    <property type="entry name" value="Beta-lactam/transpept-like"/>
</dbReference>
<keyword evidence="3" id="KW-1185">Reference proteome</keyword>
<dbReference type="RefSeq" id="WP_067658746.1">
    <property type="nucleotide sequence ID" value="NZ_FQXG01000001.1"/>
</dbReference>
<reference evidence="2 3" key="1">
    <citation type="submission" date="2016-11" db="EMBL/GenBank/DDBJ databases">
        <authorList>
            <person name="Jaros S."/>
            <person name="Januszkiewicz K."/>
            <person name="Wedrychowicz H."/>
        </authorList>
    </citation>
    <scope>NUCLEOTIDE SEQUENCE [LARGE SCALE GENOMIC DNA]</scope>
    <source>
        <strain evidence="2 3">DSM 16917</strain>
    </source>
</reference>
<name>A0A1M5P7X8_9GAMM</name>
<feature type="domain" description="Beta-lactamase-related" evidence="1">
    <location>
        <begin position="86"/>
        <end position="371"/>
    </location>
</feature>
<evidence type="ECO:0000313" key="2">
    <source>
        <dbReference type="EMBL" id="SHG97797.1"/>
    </source>
</evidence>
<dbReference type="STRING" id="299255.SAMN02745129_1320"/>
<evidence type="ECO:0000313" key="3">
    <source>
        <dbReference type="Proteomes" id="UP000184268"/>
    </source>
</evidence>
<organism evidence="2 3">
    <name type="scientific">Ferrimonas marina</name>
    <dbReference type="NCBI Taxonomy" id="299255"/>
    <lineage>
        <taxon>Bacteria</taxon>
        <taxon>Pseudomonadati</taxon>
        <taxon>Pseudomonadota</taxon>
        <taxon>Gammaproteobacteria</taxon>
        <taxon>Alteromonadales</taxon>
        <taxon>Ferrimonadaceae</taxon>
        <taxon>Ferrimonas</taxon>
    </lineage>
</organism>
<dbReference type="AlphaFoldDB" id="A0A1M5P7X8"/>
<gene>
    <name evidence="2" type="ORF">SAMN02745129_1320</name>
</gene>
<dbReference type="InterPro" id="IPR001466">
    <property type="entry name" value="Beta-lactam-related"/>
</dbReference>
<dbReference type="OrthoDB" id="9814204at2"/>
<evidence type="ECO:0000259" key="1">
    <source>
        <dbReference type="Pfam" id="PF00144"/>
    </source>
</evidence>
<protein>
    <submittedName>
        <fullName evidence="2">CubicO group peptidase, beta-lactamase class C family</fullName>
    </submittedName>
</protein>
<dbReference type="PANTHER" id="PTHR43283">
    <property type="entry name" value="BETA-LACTAMASE-RELATED"/>
    <property type="match status" value="1"/>
</dbReference>
<dbReference type="Pfam" id="PF00144">
    <property type="entry name" value="Beta-lactamase"/>
    <property type="match status" value="1"/>
</dbReference>
<accession>A0A1M5P7X8</accession>
<dbReference type="Gene3D" id="3.40.710.10">
    <property type="entry name" value="DD-peptidase/beta-lactamase superfamily"/>
    <property type="match status" value="1"/>
</dbReference>
<dbReference type="Proteomes" id="UP000184268">
    <property type="component" value="Unassembled WGS sequence"/>
</dbReference>
<dbReference type="EMBL" id="FQXG01000001">
    <property type="protein sequence ID" value="SHG97797.1"/>
    <property type="molecule type" value="Genomic_DNA"/>
</dbReference>
<dbReference type="PANTHER" id="PTHR43283:SF7">
    <property type="entry name" value="BETA-LACTAMASE-RELATED DOMAIN-CONTAINING PROTEIN"/>
    <property type="match status" value="1"/>
</dbReference>